<sequence length="287" mass="31435">MFSDDSSSLRVWFRRLLLLFGIILLIPVLSLVGCQSSLIYFPRPYGTGMVEQWQKDTSGKTVDFTTSQGRQRAFLQGNLKSPRNLWILCGGNGTVALDWSDWIAAHAPKEDAWLLVDFPGYGDCEGKPNPDRIRENLKTAVPLAWQACGLGGEPDPGKLRFFGHSLGAAACMMGASEFKIQRGILLSPFTSTMDMSRQVTGLPLGFLVWHRFDNSARLAELAARGPGKVVILHSEDDAIIPISMSRRLAETGKDVVKLIELPTGGHNQILQTDPQAVGDALREIGGE</sequence>
<dbReference type="RefSeq" id="WP_200349128.1">
    <property type="nucleotide sequence ID" value="NZ_BAABHZ010000005.1"/>
</dbReference>
<dbReference type="Gene3D" id="3.40.50.1820">
    <property type="entry name" value="alpha/beta hydrolase"/>
    <property type="match status" value="1"/>
</dbReference>
<evidence type="ECO:0000313" key="3">
    <source>
        <dbReference type="Proteomes" id="UP000600139"/>
    </source>
</evidence>
<name>A0A934QZX3_9BACT</name>
<dbReference type="Proteomes" id="UP000600139">
    <property type="component" value="Unassembled WGS sequence"/>
</dbReference>
<dbReference type="GO" id="GO:0016787">
    <property type="term" value="F:hydrolase activity"/>
    <property type="evidence" value="ECO:0007669"/>
    <property type="project" value="UniProtKB-KW"/>
</dbReference>
<gene>
    <name evidence="2" type="ORF">JIN84_00915</name>
</gene>
<dbReference type="SUPFAM" id="SSF53474">
    <property type="entry name" value="alpha/beta-Hydrolases"/>
    <property type="match status" value="1"/>
</dbReference>
<reference evidence="2" key="1">
    <citation type="submission" date="2021-01" db="EMBL/GenBank/DDBJ databases">
        <title>Modified the classification status of verrucomicrobia.</title>
        <authorList>
            <person name="Feng X."/>
        </authorList>
    </citation>
    <scope>NUCLEOTIDE SEQUENCE</scope>
    <source>
        <strain evidence="2">JCM 18052</strain>
    </source>
</reference>
<organism evidence="2 3">
    <name type="scientific">Luteolibacter yonseiensis</name>
    <dbReference type="NCBI Taxonomy" id="1144680"/>
    <lineage>
        <taxon>Bacteria</taxon>
        <taxon>Pseudomonadati</taxon>
        <taxon>Verrucomicrobiota</taxon>
        <taxon>Verrucomicrobiia</taxon>
        <taxon>Verrucomicrobiales</taxon>
        <taxon>Verrucomicrobiaceae</taxon>
        <taxon>Luteolibacter</taxon>
    </lineage>
</organism>
<accession>A0A934QZX3</accession>
<proteinExistence type="predicted"/>
<keyword evidence="2" id="KW-0378">Hydrolase</keyword>
<dbReference type="EMBL" id="JAENIK010000001">
    <property type="protein sequence ID" value="MBK1814169.1"/>
    <property type="molecule type" value="Genomic_DNA"/>
</dbReference>
<feature type="domain" description="AB hydrolase-1" evidence="1">
    <location>
        <begin position="88"/>
        <end position="207"/>
    </location>
</feature>
<keyword evidence="3" id="KW-1185">Reference proteome</keyword>
<protein>
    <submittedName>
        <fullName evidence="2">Alpha/beta hydrolase</fullName>
    </submittedName>
</protein>
<dbReference type="AlphaFoldDB" id="A0A934QZX3"/>
<dbReference type="InterPro" id="IPR000073">
    <property type="entry name" value="AB_hydrolase_1"/>
</dbReference>
<dbReference type="Pfam" id="PF12697">
    <property type="entry name" value="Abhydrolase_6"/>
    <property type="match status" value="1"/>
</dbReference>
<dbReference type="InterPro" id="IPR029058">
    <property type="entry name" value="AB_hydrolase_fold"/>
</dbReference>
<evidence type="ECO:0000313" key="2">
    <source>
        <dbReference type="EMBL" id="MBK1814169.1"/>
    </source>
</evidence>
<dbReference type="PANTHER" id="PTHR12277">
    <property type="entry name" value="ALPHA/BETA HYDROLASE DOMAIN-CONTAINING PROTEIN"/>
    <property type="match status" value="1"/>
</dbReference>
<comment type="caution">
    <text evidence="2">The sequence shown here is derived from an EMBL/GenBank/DDBJ whole genome shotgun (WGS) entry which is preliminary data.</text>
</comment>
<evidence type="ECO:0000259" key="1">
    <source>
        <dbReference type="Pfam" id="PF12697"/>
    </source>
</evidence>